<dbReference type="Gene3D" id="1.20.1270.220">
    <property type="match status" value="1"/>
</dbReference>
<protein>
    <recommendedName>
        <fullName evidence="9">Bromo domain-containing protein</fullName>
    </recommendedName>
</protein>
<evidence type="ECO:0000256" key="4">
    <source>
        <dbReference type="PROSITE-ProRule" id="PRU00035"/>
    </source>
</evidence>
<evidence type="ECO:0008006" key="9">
    <source>
        <dbReference type="Google" id="ProtNLM"/>
    </source>
</evidence>
<dbReference type="InterPro" id="IPR001487">
    <property type="entry name" value="Bromodomain"/>
</dbReference>
<evidence type="ECO:0000259" key="7">
    <source>
        <dbReference type="PROSITE" id="PS51525"/>
    </source>
</evidence>
<sequence length="225" mass="25393">MAKAAAGWPKAMASVLDFLDKQQESYIFAEPVDWKGMGLFDYPQIIKHPMDLGTVRQKLNNKEYRTASECAEDIRLVWRNCMTYNQDGSDFYKIAERFSKKFETKFAPVAKAEARESVEDERPPTTDERIVFSHNLFNIRMQELGQLIQKLDGLCPECLEKKPDEDEIEINVDAIDAATFRNVDRFVKDCLPDASGKAGGNAPSTKKRKANAASSAKPAPKKAKH</sequence>
<dbReference type="PANTHER" id="PTHR45926">
    <property type="entry name" value="OSJNBA0053K19.4 PROTEIN"/>
    <property type="match status" value="1"/>
</dbReference>
<feature type="domain" description="NET" evidence="7">
    <location>
        <begin position="114"/>
        <end position="198"/>
    </location>
</feature>
<evidence type="ECO:0000256" key="1">
    <source>
        <dbReference type="ARBA" id="ARBA00023015"/>
    </source>
</evidence>
<dbReference type="PROSITE" id="PS50014">
    <property type="entry name" value="BROMODOMAIN_2"/>
    <property type="match status" value="1"/>
</dbReference>
<dbReference type="Pfam" id="PF17035">
    <property type="entry name" value="BET"/>
    <property type="match status" value="1"/>
</dbReference>
<evidence type="ECO:0000313" key="8">
    <source>
        <dbReference type="EMBL" id="CAD9249495.1"/>
    </source>
</evidence>
<evidence type="ECO:0000256" key="2">
    <source>
        <dbReference type="ARBA" id="ARBA00023117"/>
    </source>
</evidence>
<gene>
    <name evidence="8" type="ORF">PPAR1163_LOCUS7855</name>
</gene>
<evidence type="ECO:0000259" key="6">
    <source>
        <dbReference type="PROSITE" id="PS50014"/>
    </source>
</evidence>
<reference evidence="8" key="1">
    <citation type="submission" date="2021-01" db="EMBL/GenBank/DDBJ databases">
        <authorList>
            <person name="Corre E."/>
            <person name="Pelletier E."/>
            <person name="Niang G."/>
            <person name="Scheremetjew M."/>
            <person name="Finn R."/>
            <person name="Kale V."/>
            <person name="Holt S."/>
            <person name="Cochrane G."/>
            <person name="Meng A."/>
            <person name="Brown T."/>
            <person name="Cohen L."/>
        </authorList>
    </citation>
    <scope>NUCLEOTIDE SEQUENCE</scope>
    <source>
        <strain evidence="8">CCMP2877</strain>
    </source>
</reference>
<accession>A0A7S1TWG8</accession>
<feature type="region of interest" description="Disordered" evidence="5">
    <location>
        <begin position="192"/>
        <end position="225"/>
    </location>
</feature>
<dbReference type="PROSITE" id="PS51525">
    <property type="entry name" value="NET"/>
    <property type="match status" value="1"/>
</dbReference>
<keyword evidence="1" id="KW-0805">Transcription regulation</keyword>
<evidence type="ECO:0000256" key="5">
    <source>
        <dbReference type="SAM" id="MobiDB-lite"/>
    </source>
</evidence>
<dbReference type="InterPro" id="IPR027353">
    <property type="entry name" value="NET_dom"/>
</dbReference>
<name>A0A7S1TWG8_9STRA</name>
<keyword evidence="3" id="KW-0804">Transcription</keyword>
<dbReference type="InterPro" id="IPR036427">
    <property type="entry name" value="Bromodomain-like_sf"/>
</dbReference>
<evidence type="ECO:0000256" key="3">
    <source>
        <dbReference type="ARBA" id="ARBA00023163"/>
    </source>
</evidence>
<proteinExistence type="predicted"/>
<feature type="domain" description="Bromo" evidence="6">
    <location>
        <begin position="20"/>
        <end position="92"/>
    </location>
</feature>
<dbReference type="AlphaFoldDB" id="A0A7S1TWG8"/>
<dbReference type="SMART" id="SM00297">
    <property type="entry name" value="BROMO"/>
    <property type="match status" value="1"/>
</dbReference>
<dbReference type="Gene3D" id="1.20.920.10">
    <property type="entry name" value="Bromodomain-like"/>
    <property type="match status" value="1"/>
</dbReference>
<organism evidence="8">
    <name type="scientific">Phaeomonas parva</name>
    <dbReference type="NCBI Taxonomy" id="124430"/>
    <lineage>
        <taxon>Eukaryota</taxon>
        <taxon>Sar</taxon>
        <taxon>Stramenopiles</taxon>
        <taxon>Ochrophyta</taxon>
        <taxon>Pinguiophyceae</taxon>
        <taxon>Pinguiochrysidales</taxon>
        <taxon>Pinguiochrysidaceae</taxon>
        <taxon>Phaeomonas</taxon>
    </lineage>
</organism>
<dbReference type="PRINTS" id="PR00503">
    <property type="entry name" value="BROMODOMAIN"/>
</dbReference>
<dbReference type="SUPFAM" id="SSF47370">
    <property type="entry name" value="Bromodomain"/>
    <property type="match status" value="1"/>
</dbReference>
<keyword evidence="2 4" id="KW-0103">Bromodomain</keyword>
<dbReference type="EMBL" id="HBGJ01012490">
    <property type="protein sequence ID" value="CAD9249495.1"/>
    <property type="molecule type" value="Transcribed_RNA"/>
</dbReference>
<dbReference type="InterPro" id="IPR038336">
    <property type="entry name" value="NET_sf"/>
</dbReference>
<dbReference type="Pfam" id="PF00439">
    <property type="entry name" value="Bromodomain"/>
    <property type="match status" value="1"/>
</dbReference>